<dbReference type="EMBL" id="JACXWD010000051">
    <property type="protein sequence ID" value="MBD3868960.1"/>
    <property type="molecule type" value="Genomic_DNA"/>
</dbReference>
<dbReference type="PANTHER" id="PTHR30303">
    <property type="entry name" value="HYDROGENASE ISOENZYMES FORMATION PROTEIN HYPE"/>
    <property type="match status" value="1"/>
</dbReference>
<dbReference type="InterPro" id="IPR010918">
    <property type="entry name" value="PurM-like_C_dom"/>
</dbReference>
<dbReference type="InterPro" id="IPR036676">
    <property type="entry name" value="PurM-like_C_sf"/>
</dbReference>
<dbReference type="NCBIfam" id="TIGR02124">
    <property type="entry name" value="hypE"/>
    <property type="match status" value="1"/>
</dbReference>
<comment type="similarity">
    <text evidence="1">Belongs to the HypE family.</text>
</comment>
<dbReference type="SUPFAM" id="SSF56042">
    <property type="entry name" value="PurM C-terminal domain-like"/>
    <property type="match status" value="1"/>
</dbReference>
<dbReference type="InterPro" id="IPR016188">
    <property type="entry name" value="PurM-like_N"/>
</dbReference>
<accession>A0A8J6Y7W9</accession>
<gene>
    <name evidence="4" type="primary">hypE</name>
    <name evidence="4" type="ORF">IFK94_12605</name>
</gene>
<evidence type="ECO:0000259" key="3">
    <source>
        <dbReference type="Pfam" id="PF02769"/>
    </source>
</evidence>
<dbReference type="Proteomes" id="UP000648239">
    <property type="component" value="Unassembled WGS sequence"/>
</dbReference>
<dbReference type="Gene3D" id="3.90.650.10">
    <property type="entry name" value="PurM-like C-terminal domain"/>
    <property type="match status" value="1"/>
</dbReference>
<evidence type="ECO:0000256" key="1">
    <source>
        <dbReference type="ARBA" id="ARBA00006243"/>
    </source>
</evidence>
<dbReference type="InterPro" id="IPR036921">
    <property type="entry name" value="PurM-like_N_sf"/>
</dbReference>
<feature type="domain" description="PurM-like C-terminal" evidence="3">
    <location>
        <begin position="169"/>
        <end position="320"/>
    </location>
</feature>
<dbReference type="Gene3D" id="3.30.1330.10">
    <property type="entry name" value="PurM-like, N-terminal domain"/>
    <property type="match status" value="1"/>
</dbReference>
<dbReference type="CDD" id="cd02197">
    <property type="entry name" value="HypE"/>
    <property type="match status" value="1"/>
</dbReference>
<evidence type="ECO:0000259" key="2">
    <source>
        <dbReference type="Pfam" id="PF00586"/>
    </source>
</evidence>
<dbReference type="SUPFAM" id="SSF55326">
    <property type="entry name" value="PurM N-terminal domain-like"/>
    <property type="match status" value="1"/>
</dbReference>
<dbReference type="Pfam" id="PF00586">
    <property type="entry name" value="AIRS"/>
    <property type="match status" value="1"/>
</dbReference>
<dbReference type="GO" id="GO:0051604">
    <property type="term" value="P:protein maturation"/>
    <property type="evidence" value="ECO:0007669"/>
    <property type="project" value="TreeGrafter"/>
</dbReference>
<dbReference type="Pfam" id="PF02769">
    <property type="entry name" value="AIRS_C"/>
    <property type="match status" value="1"/>
</dbReference>
<reference evidence="4 5" key="1">
    <citation type="submission" date="2020-08" db="EMBL/GenBank/DDBJ databases">
        <title>Acidobacteriota in marine sediments use diverse sulfur dissimilation pathways.</title>
        <authorList>
            <person name="Wasmund K."/>
        </authorList>
    </citation>
    <scope>NUCLEOTIDE SEQUENCE [LARGE SCALE GENOMIC DNA]</scope>
    <source>
        <strain evidence="4">MAG AM4</strain>
    </source>
</reference>
<feature type="domain" description="PurM-like N-terminal" evidence="2">
    <location>
        <begin position="45"/>
        <end position="157"/>
    </location>
</feature>
<name>A0A8J6Y7W9_9BACT</name>
<protein>
    <submittedName>
        <fullName evidence="4">Hydrogenase expression/formation protein HypE</fullName>
    </submittedName>
</protein>
<sequence>MSCPLPLMDHDTIQLAHGAGGLLSADLIEKLILPRFTCSELEKLEDQAVLDLPPGRLAFSTDTFVVSPIFFPGGDIGDLAINGTVNDVAMSGAKPAALSAGFVLEEGFPLADFHRVLCSMETAAAKAGVRIVTGDTKVVGRGSCDKIFINTSGVGVIPEGVRLSAGSLEPGDVIILSGSLADHGMAVMTVREGLSFRTTVVSDTAALNGLVDSILAAGPGTRTLRDPTRGGAATTLNEFARASRVGIKLIESALVVRDDVAGACEILGIDPLYVANEGKLIAVVRSAEAEAVLAAMRAHEYGKDAAIIGRVVSDHPGRVTIQTGLGTERIVDMPVGEQLPRIC</sequence>
<evidence type="ECO:0000313" key="5">
    <source>
        <dbReference type="Proteomes" id="UP000648239"/>
    </source>
</evidence>
<comment type="caution">
    <text evidence="4">The sequence shown here is derived from an EMBL/GenBank/DDBJ whole genome shotgun (WGS) entry which is preliminary data.</text>
</comment>
<dbReference type="AlphaFoldDB" id="A0A8J6Y7W9"/>
<evidence type="ECO:0000313" key="4">
    <source>
        <dbReference type="EMBL" id="MBD3868960.1"/>
    </source>
</evidence>
<dbReference type="PIRSF" id="PIRSF005644">
    <property type="entry name" value="Hdrgns_mtr_HypE"/>
    <property type="match status" value="1"/>
</dbReference>
<dbReference type="PANTHER" id="PTHR30303:SF0">
    <property type="entry name" value="CARBAMOYL DEHYDRATASE HYPE"/>
    <property type="match status" value="1"/>
</dbReference>
<dbReference type="InterPro" id="IPR011854">
    <property type="entry name" value="HypE"/>
</dbReference>
<organism evidence="4 5">
    <name type="scientific">Candidatus Polarisedimenticola svalbardensis</name>
    <dbReference type="NCBI Taxonomy" id="2886004"/>
    <lineage>
        <taxon>Bacteria</taxon>
        <taxon>Pseudomonadati</taxon>
        <taxon>Acidobacteriota</taxon>
        <taxon>Candidatus Polarisedimenticolia</taxon>
        <taxon>Candidatus Polarisedimenticolales</taxon>
        <taxon>Candidatus Polarisedimenticolaceae</taxon>
        <taxon>Candidatus Polarisedimenticola</taxon>
    </lineage>
</organism>
<proteinExistence type="inferred from homology"/>